<dbReference type="eggNOG" id="KOG1943">
    <property type="taxonomic scope" value="Eukaryota"/>
</dbReference>
<evidence type="ECO:0000313" key="3">
    <source>
        <dbReference type="Proteomes" id="UP000002037"/>
    </source>
</evidence>
<dbReference type="Pfam" id="PF23579">
    <property type="entry name" value="ARM_TBCD"/>
    <property type="match status" value="1"/>
</dbReference>
<dbReference type="SUPFAM" id="SSF48371">
    <property type="entry name" value="ARM repeat"/>
    <property type="match status" value="1"/>
</dbReference>
<dbReference type="AlphaFoldDB" id="C5M8B4"/>
<dbReference type="PANTHER" id="PTHR12658">
    <property type="entry name" value="BETA-TUBULIN COFACTOR D"/>
    <property type="match status" value="1"/>
</dbReference>
<dbReference type="Proteomes" id="UP000002037">
    <property type="component" value="Unassembled WGS sequence"/>
</dbReference>
<dbReference type="Pfam" id="PF25767">
    <property type="entry name" value="ARM_TBCD_2nd"/>
    <property type="match status" value="1"/>
</dbReference>
<dbReference type="KEGG" id="ctp:CTRG_02636"/>
<dbReference type="InterPro" id="IPR016024">
    <property type="entry name" value="ARM-type_fold"/>
</dbReference>
<proteinExistence type="predicted"/>
<sequence>MNEFDNERDAIKNSSRLHDQIHYYLEELEGLSEQASPSISTYDRHVLINANSSKINGLINEFEMNPKLLDTSLESYIHLLANLYLAQESLRSVIGGIVYNFGKVRGFKIIINYFPSELYLINKLIRITKETPDELSVFVGLCWLCTLSLLPFSLSSIDKTIPSTIYNIAMKNLSKYSNGSKNQVMSSILLSKLLVRKDCTEFFELFFQGIELSHWIGLDDTHKVGHYLTINKILKSKISLNSEQMTKIYQCITNDILLQSSPSNLNLLFSIKILSKLSINYVQMRDFHMVELIVNILINDILLEITNLDFNLRYSMAKALSKIVASLAEPAVNYKQQLIDFVFSNLDVIDDEISIAKNHTILLTFGYLVLNRAIQGEYVSRLVNVVHKSVFLQIRNQRVDMGSCIRDSSCFIIWSLVKNNNNLNSEQLALIFNDLIKVLTFDKELVLKKCSIAIIQELIGRYGTTIFQNNDFNSEELGQFIVNFLEAINCVKLKARSSNYGVIDLLFDTIDLGFLLPPLLDEICETSGDSGEEAKYLNKLLLQPKNLLVVGTRYTIDLQEISYKLVKGNRWQYLFALPQIPHDELSRKFSSFEFQHDHNLLKGYLLYLVYSNEMNDLHWDNFIKIIKHNDTSFVEEIGQFLKSCDSMPNAKELLIIVRANTVLSRVIFNFNHWTKEQVSVLVSAMKNPAVDIEIRKNLLDNLCENYQRYPVINELYQLFDDYTTTIQGDVGSKLRFSMLELVSEHNLMDEEIRRKLIRLSGELMDKLRYLSFELISRGPISDENSYWRCLFDFYTTITDHEEKEQFWKGCCFTIGSFKGNSKVINQSFLELLRYEPKTEDLVICLDILEQASTSVREQKLKLMMLQMFLKLFQSNFQFHDSLDYNRLFAISYNIYQTGKNATQAITILRILYHISTKKAITVNLKSKIYQIFTRIIDGRFYQKLKINDILLQLLIDKNVDLDRYQQIDWTHLNADDKLYLKNFLLSDLQTNS</sequence>
<gene>
    <name evidence="2" type="ORF">CTRG_02636</name>
</gene>
<dbReference type="InterPro" id="IPR033162">
    <property type="entry name" value="TBCD"/>
</dbReference>
<dbReference type="GO" id="GO:0048487">
    <property type="term" value="F:beta-tubulin binding"/>
    <property type="evidence" value="ECO:0007669"/>
    <property type="project" value="InterPro"/>
</dbReference>
<dbReference type="HOGENOM" id="CLU_011301_0_0_1"/>
<evidence type="ECO:0000313" key="2">
    <source>
        <dbReference type="EMBL" id="EER33818.1"/>
    </source>
</evidence>
<name>C5M8B4_CANTT</name>
<feature type="domain" description="Tubulin-folding cofactor D ARM repeats" evidence="1">
    <location>
        <begin position="286"/>
        <end position="464"/>
    </location>
</feature>
<dbReference type="GO" id="GO:0007023">
    <property type="term" value="P:post-chaperonin tubulin folding pathway"/>
    <property type="evidence" value="ECO:0007669"/>
    <property type="project" value="InterPro"/>
</dbReference>
<accession>C5M8B4</accession>
<dbReference type="RefSeq" id="XP_002548339.1">
    <property type="nucleotide sequence ID" value="XM_002548293.1"/>
</dbReference>
<dbReference type="GO" id="GO:0000226">
    <property type="term" value="P:microtubule cytoskeleton organization"/>
    <property type="evidence" value="ECO:0007669"/>
    <property type="project" value="TreeGrafter"/>
</dbReference>
<dbReference type="InterPro" id="IPR058033">
    <property type="entry name" value="ARM_TBCD_2nd"/>
</dbReference>
<dbReference type="OrthoDB" id="10253476at2759"/>
<dbReference type="GO" id="GO:0007021">
    <property type="term" value="P:tubulin complex assembly"/>
    <property type="evidence" value="ECO:0007669"/>
    <property type="project" value="InterPro"/>
</dbReference>
<evidence type="ECO:0000259" key="1">
    <source>
        <dbReference type="Pfam" id="PF25767"/>
    </source>
</evidence>
<dbReference type="EMBL" id="GG692397">
    <property type="protein sequence ID" value="EER33818.1"/>
    <property type="molecule type" value="Genomic_DNA"/>
</dbReference>
<dbReference type="GO" id="GO:0005096">
    <property type="term" value="F:GTPase activator activity"/>
    <property type="evidence" value="ECO:0007669"/>
    <property type="project" value="InterPro"/>
</dbReference>
<organism evidence="2 3">
    <name type="scientific">Candida tropicalis (strain ATCC MYA-3404 / T1)</name>
    <name type="common">Yeast</name>
    <dbReference type="NCBI Taxonomy" id="294747"/>
    <lineage>
        <taxon>Eukaryota</taxon>
        <taxon>Fungi</taxon>
        <taxon>Dikarya</taxon>
        <taxon>Ascomycota</taxon>
        <taxon>Saccharomycotina</taxon>
        <taxon>Pichiomycetes</taxon>
        <taxon>Debaryomycetaceae</taxon>
        <taxon>Candida/Lodderomyces clade</taxon>
        <taxon>Candida</taxon>
    </lineage>
</organism>
<keyword evidence="3" id="KW-1185">Reference proteome</keyword>
<dbReference type="GeneID" id="8297359"/>
<dbReference type="VEuPathDB" id="FungiDB:CTRG_02636"/>
<protein>
    <recommendedName>
        <fullName evidence="1">Tubulin-folding cofactor D ARM repeats domain-containing protein</fullName>
    </recommendedName>
</protein>
<reference evidence="2 3" key="1">
    <citation type="journal article" date="2009" name="Nature">
        <title>Evolution of pathogenicity and sexual reproduction in eight Candida genomes.</title>
        <authorList>
            <person name="Butler G."/>
            <person name="Rasmussen M.D."/>
            <person name="Lin M.F."/>
            <person name="Santos M.A."/>
            <person name="Sakthikumar S."/>
            <person name="Munro C.A."/>
            <person name="Rheinbay E."/>
            <person name="Grabherr M."/>
            <person name="Forche A."/>
            <person name="Reedy J.L."/>
            <person name="Agrafioti I."/>
            <person name="Arnaud M.B."/>
            <person name="Bates S."/>
            <person name="Brown A.J."/>
            <person name="Brunke S."/>
            <person name="Costanzo M.C."/>
            <person name="Fitzpatrick D.A."/>
            <person name="de Groot P.W."/>
            <person name="Harris D."/>
            <person name="Hoyer L.L."/>
            <person name="Hube B."/>
            <person name="Klis F.M."/>
            <person name="Kodira C."/>
            <person name="Lennard N."/>
            <person name="Logue M.E."/>
            <person name="Martin R."/>
            <person name="Neiman A.M."/>
            <person name="Nikolaou E."/>
            <person name="Quail M.A."/>
            <person name="Quinn J."/>
            <person name="Santos M.C."/>
            <person name="Schmitzberger F.F."/>
            <person name="Sherlock G."/>
            <person name="Shah P."/>
            <person name="Silverstein K.A."/>
            <person name="Skrzypek M.S."/>
            <person name="Soll D."/>
            <person name="Staggs R."/>
            <person name="Stansfield I."/>
            <person name="Stumpf M.P."/>
            <person name="Sudbery P.E."/>
            <person name="Srikantha T."/>
            <person name="Zeng Q."/>
            <person name="Berman J."/>
            <person name="Berriman M."/>
            <person name="Heitman J."/>
            <person name="Gow N.A."/>
            <person name="Lorenz M.C."/>
            <person name="Birren B.W."/>
            <person name="Kellis M."/>
            <person name="Cuomo C.A."/>
        </authorList>
    </citation>
    <scope>NUCLEOTIDE SEQUENCE [LARGE SCALE GENOMIC DNA]</scope>
    <source>
        <strain evidence="3">ATCC MYA-3404 / T1</strain>
    </source>
</reference>
<dbReference type="STRING" id="294747.C5M8B4"/>
<dbReference type="PANTHER" id="PTHR12658:SF0">
    <property type="entry name" value="TUBULIN-SPECIFIC CHAPERONE D"/>
    <property type="match status" value="1"/>
</dbReference>